<feature type="region of interest" description="Disordered" evidence="2">
    <location>
        <begin position="42"/>
        <end position="63"/>
    </location>
</feature>
<dbReference type="Pfam" id="PF00566">
    <property type="entry name" value="RabGAP-TBC"/>
    <property type="match status" value="1"/>
</dbReference>
<dbReference type="PROSITE" id="PS50086">
    <property type="entry name" value="TBC_RABGAP"/>
    <property type="match status" value="1"/>
</dbReference>
<evidence type="ECO:0000259" key="3">
    <source>
        <dbReference type="PROSITE" id="PS50086"/>
    </source>
</evidence>
<dbReference type="FunFam" id="1.10.472.80:FF:000008">
    <property type="entry name" value="TBC1 domain family member 10A"/>
    <property type="match status" value="1"/>
</dbReference>
<feature type="compositionally biased region" description="Basic and acidic residues" evidence="2">
    <location>
        <begin position="1254"/>
        <end position="1284"/>
    </location>
</feature>
<feature type="compositionally biased region" description="Basic and acidic residues" evidence="2">
    <location>
        <begin position="1295"/>
        <end position="1305"/>
    </location>
</feature>
<dbReference type="Proteomes" id="UP001501940">
    <property type="component" value="Chromosome 13"/>
</dbReference>
<proteinExistence type="predicted"/>
<dbReference type="GeneID" id="111576484"/>
<organism evidence="4 5">
    <name type="scientific">Amphiprion ocellaris</name>
    <name type="common">Clown anemonefish</name>
    <dbReference type="NCBI Taxonomy" id="80972"/>
    <lineage>
        <taxon>Eukaryota</taxon>
        <taxon>Metazoa</taxon>
        <taxon>Chordata</taxon>
        <taxon>Craniata</taxon>
        <taxon>Vertebrata</taxon>
        <taxon>Euteleostomi</taxon>
        <taxon>Actinopterygii</taxon>
        <taxon>Neopterygii</taxon>
        <taxon>Teleostei</taxon>
        <taxon>Neoteleostei</taxon>
        <taxon>Acanthomorphata</taxon>
        <taxon>Ovalentaria</taxon>
        <taxon>Pomacentridae</taxon>
        <taxon>Amphiprion</taxon>
    </lineage>
</organism>
<evidence type="ECO:0000256" key="1">
    <source>
        <dbReference type="ARBA" id="ARBA00022468"/>
    </source>
</evidence>
<dbReference type="Gene3D" id="1.10.472.80">
    <property type="entry name" value="Ypt/Rab-GAP domain of gyp1p, domain 3"/>
    <property type="match status" value="1"/>
</dbReference>
<dbReference type="PANTHER" id="PTHR47219:SF4">
    <property type="entry name" value="TBC1 DOMAIN FAMILY MEMBER 10A"/>
    <property type="match status" value="1"/>
</dbReference>
<feature type="region of interest" description="Disordered" evidence="2">
    <location>
        <begin position="856"/>
        <end position="923"/>
    </location>
</feature>
<dbReference type="GeneTree" id="ENSGT00940000161287"/>
<feature type="compositionally biased region" description="Polar residues" evidence="2">
    <location>
        <begin position="856"/>
        <end position="883"/>
    </location>
</feature>
<dbReference type="Gene3D" id="1.10.10.750">
    <property type="entry name" value="Ypt/Rab-GAP domain of gyp1p, domain 1"/>
    <property type="match status" value="1"/>
</dbReference>
<feature type="compositionally biased region" description="Polar residues" evidence="2">
    <location>
        <begin position="1103"/>
        <end position="1117"/>
    </location>
</feature>
<dbReference type="Ensembl" id="ENSAOCT00000003141.2">
    <property type="protein sequence ID" value="ENSAOCP00000007256.2"/>
    <property type="gene ID" value="ENSAOCG00000010980.2"/>
</dbReference>
<dbReference type="Gene3D" id="1.10.8.270">
    <property type="entry name" value="putative rabgap domain of human tbc1 domain family member 14 like domains"/>
    <property type="match status" value="1"/>
</dbReference>
<feature type="compositionally biased region" description="Basic and acidic residues" evidence="2">
    <location>
        <begin position="584"/>
        <end position="601"/>
    </location>
</feature>
<feature type="compositionally biased region" description="Basic and acidic residues" evidence="2">
    <location>
        <begin position="903"/>
        <end position="914"/>
    </location>
</feature>
<dbReference type="InterPro" id="IPR000195">
    <property type="entry name" value="Rab-GAP-TBC_dom"/>
</dbReference>
<keyword evidence="1" id="KW-0343">GTPase activation</keyword>
<feature type="compositionally biased region" description="Basic and acidic residues" evidence="2">
    <location>
        <begin position="617"/>
        <end position="635"/>
    </location>
</feature>
<name>A0A3Q1BBF0_AMPOC</name>
<feature type="compositionally biased region" description="Polar residues" evidence="2">
    <location>
        <begin position="1140"/>
        <end position="1157"/>
    </location>
</feature>
<feature type="compositionally biased region" description="Basic and acidic residues" evidence="2">
    <location>
        <begin position="645"/>
        <end position="665"/>
    </location>
</feature>
<gene>
    <name evidence="4" type="primary">TBC1D10C</name>
</gene>
<evidence type="ECO:0000313" key="4">
    <source>
        <dbReference type="Ensembl" id="ENSAOCP00000007256.2"/>
    </source>
</evidence>
<feature type="compositionally biased region" description="Basic and acidic residues" evidence="2">
    <location>
        <begin position="1178"/>
        <end position="1192"/>
    </location>
</feature>
<dbReference type="RefSeq" id="XP_023137947.3">
    <property type="nucleotide sequence ID" value="XM_023282179.3"/>
</dbReference>
<dbReference type="InterPro" id="IPR035969">
    <property type="entry name" value="Rab-GAP_TBC_sf"/>
</dbReference>
<reference evidence="4 5" key="1">
    <citation type="submission" date="2022-01" db="EMBL/GenBank/DDBJ databases">
        <title>A chromosome-scale genome assembly of the false clownfish, Amphiprion ocellaris.</title>
        <authorList>
            <person name="Ryu T."/>
        </authorList>
    </citation>
    <scope>NUCLEOTIDE SEQUENCE [LARGE SCALE GENOMIC DNA]</scope>
</reference>
<dbReference type="PANTHER" id="PTHR47219">
    <property type="entry name" value="RAB GTPASE-ACTIVATING PROTEIN 1-LIKE"/>
    <property type="match status" value="1"/>
</dbReference>
<feature type="domain" description="Rab-GAP TBC" evidence="3">
    <location>
        <begin position="123"/>
        <end position="311"/>
    </location>
</feature>
<feature type="compositionally biased region" description="Basic and acidic residues" evidence="2">
    <location>
        <begin position="1089"/>
        <end position="1101"/>
    </location>
</feature>
<dbReference type="STRING" id="80972.ENSAOCP00000007256"/>
<feature type="compositionally biased region" description="Polar residues" evidence="2">
    <location>
        <begin position="706"/>
        <end position="722"/>
    </location>
</feature>
<sequence length="1325" mass="150269">MILHFTNQLIKCDGNVKRQPHRPRIIVLDDERLLHSLSKMLSPSQKNFSEEDSSGSDAGSEVSLEPETDRFGFILANGSTAGSVGPSPELVRQREAKWINIIGQWDRILLRKSSKVKVQCQKGIPASLRAKCWPMLCGATDKMKQNQTLYTSLDSLPGLQSWVDVIERDLDRQFPFHEMFLSKDGHGQRGLFRVLKAYTQYQPEEGYCQAQGPVAAVLLMNMPAEEAFWCLVQISEQYLPGYYSPLLEGVLFDAAMLTWVLKKTCPAAHKHLQHHGVEPLMFATDWLMCLFTRHLPFNTLLRVWDLFFCYGVRVLLQVAVVLVRRVLGRAEQRKLCQGQMETLEKLRGVREEVQEEDDTFIAEVCSVPLSVKDLEKRTEKELEKWRKDRPSSTFDPRGRCHGYRMAWLRARENKEEQDRKKREKGNLSVPLARSASTLSLSPSLLHKKWRKGGKVNAGKSDGGNKIVRHLSMGGTEDWKSLPDLDFKKVQGVQEEEDAFSEGNKAQSESKLTEQSITREPEVETVIVVTEETEKVETRGTENEDRRFKETQESKMLSEQKEERNPCPAKDQTVENIFQPTEQASQREQEEKLVSEGHKAQSESKPPGQTEQEELLQESEKIDRVQNILTEHEDKTVITQEENEEVEKRLTEMEDSQFKKTEESKMFSEQTEETNLCPAEDHTVGNILQPTERTSQCEEEETMDAVSKSQVPEEQSHKSTNQETEIKDTHEAAENKHVAENKHTAAVDVNHTEVPRDAEVDANIEVEIQVSVDSCKEQMTQADVAPEESTETENMQHMQMNTVTEVLDTRTETSLDSLRGVEAVELQDLATDTKTQEEQEDVTTEKRKVTIKEKYHSSQALVETQKTQESHTQTTETDILAQTQEKTEENAAMPDEPQTIQGESDQHIDSETETKTEEEETLILNSPECIQQKEGLSAEIEAEAEVVKDSLEESNEATACEPTQGEQEVILTAHSDAWVDSDACICNETNTEETPTEPQMNEETIESVILAEKEDNEAVNPITEPDGESSLQVGDSETQAPQQPTHQVTVAPVKEEESTENGQENTAREDEVFISTEPTNAPITDNNTEVQDKDCHSVKEQSELLVQTSGRRSSQSSADFCVRKSSSSRGSRLTRRLSEDLFTSPQKSSQSRVVPNQSEESKSHPGGANPKQTAPDVKLSAEVKEEQHADPPKRFGLFGRLRGEQHKNTTAKGIPKMQVPKILIQDFSDGTGTGKIVEEPVEEKLSSKERRRRRREQERREKEEEKLKKKREKELGKEKERERRKPQTRGKSFQVQKEKSSKDVARPGKTGSQTLRHSASYAESYF</sequence>
<feature type="region of interest" description="Disordered" evidence="2">
    <location>
        <begin position="1010"/>
        <end position="1325"/>
    </location>
</feature>
<dbReference type="SMART" id="SM00164">
    <property type="entry name" value="TBC"/>
    <property type="match status" value="1"/>
</dbReference>
<accession>A0A3Q1BBF0</accession>
<dbReference type="FunFam" id="1.10.10.750:FF:000001">
    <property type="entry name" value="TBC1 domain family member 10A"/>
    <property type="match status" value="1"/>
</dbReference>
<evidence type="ECO:0000313" key="5">
    <source>
        <dbReference type="Proteomes" id="UP001501940"/>
    </source>
</evidence>
<evidence type="ECO:0000256" key="2">
    <source>
        <dbReference type="SAM" id="MobiDB-lite"/>
    </source>
</evidence>
<dbReference type="SUPFAM" id="SSF47923">
    <property type="entry name" value="Ypt/Rab-GAP domain of gyp1p"/>
    <property type="match status" value="2"/>
</dbReference>
<feature type="compositionally biased region" description="Polar residues" evidence="2">
    <location>
        <begin position="1075"/>
        <end position="1088"/>
    </location>
</feature>
<reference evidence="4" key="2">
    <citation type="submission" date="2025-08" db="UniProtKB">
        <authorList>
            <consortium name="Ensembl"/>
        </authorList>
    </citation>
    <scope>IDENTIFICATION</scope>
</reference>
<feature type="compositionally biased region" description="Polar residues" evidence="2">
    <location>
        <begin position="503"/>
        <end position="515"/>
    </location>
</feature>
<dbReference type="GO" id="GO:0031267">
    <property type="term" value="F:small GTPase binding"/>
    <property type="evidence" value="ECO:0007669"/>
    <property type="project" value="TreeGrafter"/>
</dbReference>
<dbReference type="InterPro" id="IPR050302">
    <property type="entry name" value="Rab_GAP_TBC_domain"/>
</dbReference>
<dbReference type="OMA" id="SADFCVR"/>
<feature type="region of interest" description="Disordered" evidence="2">
    <location>
        <begin position="492"/>
        <end position="731"/>
    </location>
</feature>
<protein>
    <recommendedName>
        <fullName evidence="3">Rab-GAP TBC domain-containing protein</fullName>
    </recommendedName>
</protein>
<reference evidence="4" key="3">
    <citation type="submission" date="2025-09" db="UniProtKB">
        <authorList>
            <consortium name="Ensembl"/>
        </authorList>
    </citation>
    <scope>IDENTIFICATION</scope>
</reference>
<feature type="compositionally biased region" description="Basic and acidic residues" evidence="2">
    <location>
        <begin position="531"/>
        <end position="564"/>
    </location>
</feature>
<dbReference type="FunFam" id="1.10.8.270:FF:000007">
    <property type="entry name" value="TBC1 domain family member 10A"/>
    <property type="match status" value="1"/>
</dbReference>
<feature type="compositionally biased region" description="Polar residues" evidence="2">
    <location>
        <begin position="1028"/>
        <end position="1047"/>
    </location>
</feature>
<feature type="compositionally biased region" description="Polar residues" evidence="2">
    <location>
        <begin position="573"/>
        <end position="583"/>
    </location>
</feature>
<dbReference type="GO" id="GO:0005096">
    <property type="term" value="F:GTPase activator activity"/>
    <property type="evidence" value="ECO:0007669"/>
    <property type="project" value="UniProtKB-KW"/>
</dbReference>
<dbReference type="GO" id="GO:0005886">
    <property type="term" value="C:plasma membrane"/>
    <property type="evidence" value="ECO:0007669"/>
    <property type="project" value="UniProtKB-ARBA"/>
</dbReference>
<feature type="compositionally biased region" description="Basic and acidic residues" evidence="2">
    <location>
        <begin position="1235"/>
        <end position="1247"/>
    </location>
</feature>
<keyword evidence="5" id="KW-1185">Reference proteome</keyword>